<dbReference type="Proteomes" id="UP001290455">
    <property type="component" value="Unassembled WGS sequence"/>
</dbReference>
<dbReference type="RefSeq" id="WP_322445174.1">
    <property type="nucleotide sequence ID" value="NZ_JAXOFX010000002.1"/>
</dbReference>
<name>A0ABU5IVE6_9BACI</name>
<accession>A0ABU5IVE6</accession>
<protein>
    <submittedName>
        <fullName evidence="2">ABC transporter permease subunit</fullName>
    </submittedName>
</protein>
<feature type="transmembrane region" description="Helical" evidence="1">
    <location>
        <begin position="238"/>
        <end position="259"/>
    </location>
</feature>
<dbReference type="PANTHER" id="PTHR43471:SF12">
    <property type="entry name" value="HYPOTHETICAL MEMBRANE PROTEIN, CONSERVED"/>
    <property type="match status" value="1"/>
</dbReference>
<evidence type="ECO:0000313" key="3">
    <source>
        <dbReference type="Proteomes" id="UP001290455"/>
    </source>
</evidence>
<keyword evidence="3" id="KW-1185">Reference proteome</keyword>
<comment type="caution">
    <text evidence="2">The sequence shown here is derived from an EMBL/GenBank/DDBJ whole genome shotgun (WGS) entry which is preliminary data.</text>
</comment>
<sequence length="266" mass="29630">MNMFFHELKAHRKSLMIWCIGVILMVVGGMSKYGGMEASGQSMNELMASMPKVLQSIMGTGSLDLSTVGGYFGVLFLYLMIMTSIHGAMLGANIVSKEERDKTAEFLLVKPVSRKEIITAKLLASLTNILILNITTLTASILIVNYYSEGDRNLTSEIVILLIGMFILQILFMVIGTAIASLNKNSKAATSLSTGLLLFTFLLSIIIDLNEKLEGLRFLTPFKYFEAKNILVGEGLEMVYLLLSLMMILASIWVTYFFYEKRDLRI</sequence>
<evidence type="ECO:0000256" key="1">
    <source>
        <dbReference type="SAM" id="Phobius"/>
    </source>
</evidence>
<organism evidence="2 3">
    <name type="scientific">Robertmurraya mangrovi</name>
    <dbReference type="NCBI Taxonomy" id="3098077"/>
    <lineage>
        <taxon>Bacteria</taxon>
        <taxon>Bacillati</taxon>
        <taxon>Bacillota</taxon>
        <taxon>Bacilli</taxon>
        <taxon>Bacillales</taxon>
        <taxon>Bacillaceae</taxon>
        <taxon>Robertmurraya</taxon>
    </lineage>
</organism>
<dbReference type="Pfam" id="PF12679">
    <property type="entry name" value="ABC2_membrane_2"/>
    <property type="match status" value="1"/>
</dbReference>
<keyword evidence="1" id="KW-0472">Membrane</keyword>
<keyword evidence="1" id="KW-0812">Transmembrane</keyword>
<reference evidence="2 3" key="1">
    <citation type="submission" date="2023-11" db="EMBL/GenBank/DDBJ databases">
        <title>Bacillus jintuensis, isolated from a mudflat on the Beibu Gulf coast.</title>
        <authorList>
            <person name="Li M."/>
        </authorList>
    </citation>
    <scope>NUCLEOTIDE SEQUENCE [LARGE SCALE GENOMIC DNA]</scope>
    <source>
        <strain evidence="2 3">31A1R</strain>
        <plasmid evidence="2">unnamed</plasmid>
    </source>
</reference>
<feature type="transmembrane region" description="Helical" evidence="1">
    <location>
        <begin position="68"/>
        <end position="92"/>
    </location>
</feature>
<feature type="transmembrane region" description="Helical" evidence="1">
    <location>
        <begin position="122"/>
        <end position="146"/>
    </location>
</feature>
<feature type="transmembrane region" description="Helical" evidence="1">
    <location>
        <begin position="158"/>
        <end position="182"/>
    </location>
</feature>
<keyword evidence="1" id="KW-1133">Transmembrane helix</keyword>
<dbReference type="EMBL" id="JAXOFX010000002">
    <property type="protein sequence ID" value="MDZ5471100.1"/>
    <property type="molecule type" value="Genomic_DNA"/>
</dbReference>
<evidence type="ECO:0000313" key="2">
    <source>
        <dbReference type="EMBL" id="MDZ5471100.1"/>
    </source>
</evidence>
<proteinExistence type="predicted"/>
<gene>
    <name evidence="2" type="ORF">SM124_04970</name>
</gene>
<keyword evidence="2" id="KW-0614">Plasmid</keyword>
<feature type="transmembrane region" description="Helical" evidence="1">
    <location>
        <begin position="15"/>
        <end position="34"/>
    </location>
</feature>
<feature type="transmembrane region" description="Helical" evidence="1">
    <location>
        <begin position="189"/>
        <end position="207"/>
    </location>
</feature>
<geneLocation type="plasmid" evidence="2">
    <name>unnamed</name>
</geneLocation>
<dbReference type="PANTHER" id="PTHR43471">
    <property type="entry name" value="ABC TRANSPORTER PERMEASE"/>
    <property type="match status" value="1"/>
</dbReference>